<dbReference type="AlphaFoldDB" id="A0A4D6HUA5"/>
<evidence type="ECO:0000256" key="1">
    <source>
        <dbReference type="SAM" id="Phobius"/>
    </source>
</evidence>
<feature type="transmembrane region" description="Helical" evidence="1">
    <location>
        <begin position="341"/>
        <end position="365"/>
    </location>
</feature>
<dbReference type="Proteomes" id="UP000296822">
    <property type="component" value="Plasmid unnamed2"/>
</dbReference>
<name>A0A4D6HUA5_9EURY</name>
<dbReference type="GeneID" id="39853570"/>
<keyword evidence="2" id="KW-0614">Plasmid</keyword>
<dbReference type="EMBL" id="CP031307">
    <property type="protein sequence ID" value="QCC56826.1"/>
    <property type="molecule type" value="Genomic_DNA"/>
</dbReference>
<feature type="transmembrane region" description="Helical" evidence="1">
    <location>
        <begin position="250"/>
        <end position="267"/>
    </location>
</feature>
<dbReference type="KEGG" id="nbg:DV706_20030"/>
<keyword evidence="1" id="KW-0472">Membrane</keyword>
<feature type="transmembrane region" description="Helical" evidence="1">
    <location>
        <begin position="42"/>
        <end position="61"/>
    </location>
</feature>
<feature type="transmembrane region" description="Helical" evidence="1">
    <location>
        <begin position="226"/>
        <end position="244"/>
    </location>
</feature>
<sequence length="596" mass="64041">MKQSTLNVTFAVGFLAAAVGLLVARANPATSYESSIYTGTPTATWVAFAIALAIAVSTVLICRGREQALGIGLGATTVTGIVSLPVIRNYRFSGMGDALTHLGWARDITRGELAPHELFYPAAHSIGSVFHYVGGIPIERGLLFTMIILFVPFLIFIPLVVRELTGASLAIGAGAIVSWMILPINNIATHMGVHTNSNALFLVPVVIFAVLAYLRRRAAIERLPLGLSPFSLLLFLSGVGLLLVHPQQMVNIVILIGAISVVQFVVRRRYDDHPILDHPTMYAHTVVLGVVFTLWAASNERFRGALVGLVTGIFAEDIGGGAEVDQRDSSLAEIGGSLGELFVTMFLDLALISLVVGLFILLVWLGRTGLDPETKAIVNYLSLSLVPLTGLFAVYFLGTPVMSFRQLGFIAVILTILAGVAIARAVGGLSNYITRPGGNAVAAVGLGACLVLGLMTVFASPMIYDPGQHITDQKFSGYETGLAHADDDIPHAGMGYDPYRYDHGLNGVEADEALSGATVATGDVDPEEFEAGNYDTAYHDRDYYFIMTQYDITREIEVYQELYHSEASLEEFETSPGTNKVISNDEFRMYAVAGAE</sequence>
<proteinExistence type="predicted"/>
<keyword evidence="1" id="KW-0812">Transmembrane</keyword>
<feature type="transmembrane region" description="Helical" evidence="1">
    <location>
        <begin position="168"/>
        <end position="185"/>
    </location>
</feature>
<gene>
    <name evidence="2" type="ORF">DV706_20030</name>
</gene>
<feature type="transmembrane region" description="Helical" evidence="1">
    <location>
        <begin position="409"/>
        <end position="429"/>
    </location>
</feature>
<feature type="transmembrane region" description="Helical" evidence="1">
    <location>
        <begin position="441"/>
        <end position="464"/>
    </location>
</feature>
<keyword evidence="1" id="KW-1133">Transmembrane helix</keyword>
<feature type="transmembrane region" description="Helical" evidence="1">
    <location>
        <begin position="377"/>
        <end position="397"/>
    </location>
</feature>
<evidence type="ECO:0000313" key="3">
    <source>
        <dbReference type="Proteomes" id="UP000296822"/>
    </source>
</evidence>
<feature type="transmembrane region" description="Helical" evidence="1">
    <location>
        <begin position="197"/>
        <end position="214"/>
    </location>
</feature>
<feature type="transmembrane region" description="Helical" evidence="1">
    <location>
        <begin position="142"/>
        <end position="161"/>
    </location>
</feature>
<protein>
    <recommendedName>
        <fullName evidence="4">DUF2206 domain-containing protein</fullName>
    </recommendedName>
</protein>
<reference evidence="2 3" key="1">
    <citation type="journal article" date="2019" name="Nat. Commun.">
        <title>A new type of DNA phosphorothioation-based antiviral system in archaea.</title>
        <authorList>
            <person name="Xiong L."/>
            <person name="Liu S."/>
            <person name="Chen S."/>
            <person name="Xiao Y."/>
            <person name="Zhu B."/>
            <person name="Gao Y."/>
            <person name="Zhang Y."/>
            <person name="Chen B."/>
            <person name="Luo J."/>
            <person name="Deng Z."/>
            <person name="Chen X."/>
            <person name="Wang L."/>
            <person name="Chen S."/>
        </authorList>
    </citation>
    <scope>NUCLEOTIDE SEQUENCE [LARGE SCALE GENOMIC DNA]</scope>
    <source>
        <strain evidence="2 3">JCM 10635</strain>
        <plasmid evidence="2 3">unnamed2</plasmid>
    </source>
</reference>
<feature type="transmembrane region" description="Helical" evidence="1">
    <location>
        <begin position="68"/>
        <end position="87"/>
    </location>
</feature>
<organism evidence="2 3">
    <name type="scientific">Natronorubrum bangense</name>
    <dbReference type="NCBI Taxonomy" id="61858"/>
    <lineage>
        <taxon>Archaea</taxon>
        <taxon>Methanobacteriati</taxon>
        <taxon>Methanobacteriota</taxon>
        <taxon>Stenosarchaea group</taxon>
        <taxon>Halobacteria</taxon>
        <taxon>Halobacteriales</taxon>
        <taxon>Natrialbaceae</taxon>
        <taxon>Natronorubrum</taxon>
    </lineage>
</organism>
<dbReference type="RefSeq" id="WP_006067262.1">
    <property type="nucleotide sequence ID" value="NZ_CP031307.1"/>
</dbReference>
<geneLocation type="plasmid" evidence="2">
    <name>unnamed2</name>
</geneLocation>
<evidence type="ECO:0000313" key="2">
    <source>
        <dbReference type="EMBL" id="QCC56826.1"/>
    </source>
</evidence>
<evidence type="ECO:0008006" key="4">
    <source>
        <dbReference type="Google" id="ProtNLM"/>
    </source>
</evidence>
<feature type="transmembrane region" description="Helical" evidence="1">
    <location>
        <begin position="279"/>
        <end position="297"/>
    </location>
</feature>
<accession>A0A4D6HUA5</accession>